<dbReference type="EnsemblMetazoa" id="G23377.2">
    <property type="protein sequence ID" value="G23377.2:cds"/>
    <property type="gene ID" value="G23377"/>
</dbReference>
<name>A0A8W8KGE4_MAGGI</name>
<evidence type="ECO:0000313" key="3">
    <source>
        <dbReference type="Proteomes" id="UP000005408"/>
    </source>
</evidence>
<proteinExistence type="predicted"/>
<reference evidence="2" key="1">
    <citation type="submission" date="2022-08" db="UniProtKB">
        <authorList>
            <consortium name="EnsemblMetazoa"/>
        </authorList>
    </citation>
    <scope>IDENTIFICATION</scope>
    <source>
        <strain evidence="2">05x7-T-G4-1.051#20</strain>
    </source>
</reference>
<evidence type="ECO:0000256" key="1">
    <source>
        <dbReference type="SAM" id="MobiDB-lite"/>
    </source>
</evidence>
<evidence type="ECO:0000313" key="2">
    <source>
        <dbReference type="EnsemblMetazoa" id="G23377.1:cds"/>
    </source>
</evidence>
<feature type="region of interest" description="Disordered" evidence="1">
    <location>
        <begin position="281"/>
        <end position="330"/>
    </location>
</feature>
<dbReference type="PANTHER" id="PTHR16246:SF2">
    <property type="entry name" value="HOST CELL FACTOR C1 REGULATOR 1"/>
    <property type="match status" value="1"/>
</dbReference>
<sequence>MNMTNPDIGAYANNNYVPDIGQFGQRPDIINYTSMQNNVGPCNYPGNFTFAVPTSASQLNAGLQSNQHIGLYSSTYMNPQQVVPGMGVSWQHSVPNNMPWTDQVYGTVNSGVTTFSGKPTVSQSYSTVTSPRASCSVSPRRNKRHAVEDIEPIAPENKIFLTEEKMAARMQNLNISPMNSSAALGQPLPDVVLSSNMEPQYCQEAGDLQRLKELEKRLEEDVSESMDREKSGKEKGKPRLRIKLNLPDQVTAGLFDPQPILPQKILEDINKPNLQVVVWKPPLGRPADSESEELKDQENSSDKEEEDTAPVVDMLAEDNNLSSTLPLPRIPSEDIMDIDIMDTD</sequence>
<dbReference type="EnsemblMetazoa" id="G23377.1">
    <property type="protein sequence ID" value="G23377.1:cds"/>
    <property type="gene ID" value="G23377"/>
</dbReference>
<organism evidence="2 3">
    <name type="scientific">Magallana gigas</name>
    <name type="common">Pacific oyster</name>
    <name type="synonym">Crassostrea gigas</name>
    <dbReference type="NCBI Taxonomy" id="29159"/>
    <lineage>
        <taxon>Eukaryota</taxon>
        <taxon>Metazoa</taxon>
        <taxon>Spiralia</taxon>
        <taxon>Lophotrochozoa</taxon>
        <taxon>Mollusca</taxon>
        <taxon>Bivalvia</taxon>
        <taxon>Autobranchia</taxon>
        <taxon>Pteriomorphia</taxon>
        <taxon>Ostreida</taxon>
        <taxon>Ostreoidea</taxon>
        <taxon>Ostreidae</taxon>
        <taxon>Magallana</taxon>
    </lineage>
</organism>
<protein>
    <submittedName>
        <fullName evidence="2">Uncharacterized protein</fullName>
    </submittedName>
</protein>
<accession>A0A8W8KGE4</accession>
<dbReference type="InterPro" id="IPR029195">
    <property type="entry name" value="HCFC1R1"/>
</dbReference>
<dbReference type="Proteomes" id="UP000005408">
    <property type="component" value="Unassembled WGS sequence"/>
</dbReference>
<feature type="region of interest" description="Disordered" evidence="1">
    <location>
        <begin position="219"/>
        <end position="241"/>
    </location>
</feature>
<dbReference type="AlphaFoldDB" id="A0A8W8KGE4"/>
<dbReference type="PANTHER" id="PTHR16246">
    <property type="entry name" value="HOST CELL FACTOR C1 REGULATOR 1"/>
    <property type="match status" value="1"/>
</dbReference>
<feature type="compositionally biased region" description="Basic and acidic residues" evidence="1">
    <location>
        <begin position="219"/>
        <end position="237"/>
    </location>
</feature>
<feature type="compositionally biased region" description="Basic and acidic residues" evidence="1">
    <location>
        <begin position="292"/>
        <end position="302"/>
    </location>
</feature>
<keyword evidence="3" id="KW-1185">Reference proteome</keyword>
<dbReference type="OMA" id="WQHSIPT"/>
<dbReference type="OrthoDB" id="10022757at2759"/>